<evidence type="ECO:0000313" key="3">
    <source>
        <dbReference type="Proteomes" id="UP001586593"/>
    </source>
</evidence>
<sequence>MSDSEDSVDLPEEGGDDLFGDGGGGGGGEDVQSDFDDEKRALSDRELASERGEEDDVMHFDDDEPPQVRDRVVMSIPMYRHRIPKSKDGQLQSLRVPPFLKWNPEEYKSESWEPSSWDIENAKSEHPVPVVRFRRDPVTGKMQSNANIYKWSDGSVTMEVGDDHYEIQTKPLAPPSDKPYQEFQDAHYYVAAAHLVSNSLLVVGHVTEQYTVRPNKLVEDDALQRLQQKLEAAKKAKTDEMIITTKEDPELQKKQAELAEKERMRAQRRRETAAARLDGISGRQNRGALSIGDLEGGRRGGAGGRRRGQHGTPRKRNRNPEYDSDDDLPAGARREDEYVLDDFAVASDDEGSEEAEEDEDEEEILDEEEEEEEAPRRKRQRTAEAGEDEDADGEADLEDVDAPAPTQSESSSRRRRHIIDDDEDEE</sequence>
<feature type="compositionally biased region" description="Acidic residues" evidence="1">
    <location>
        <begin position="385"/>
        <end position="401"/>
    </location>
</feature>
<feature type="compositionally biased region" description="Acidic residues" evidence="1">
    <location>
        <begin position="1"/>
        <end position="19"/>
    </location>
</feature>
<feature type="region of interest" description="Disordered" evidence="1">
    <location>
        <begin position="1"/>
        <end position="68"/>
    </location>
</feature>
<dbReference type="Proteomes" id="UP001586593">
    <property type="component" value="Unassembled WGS sequence"/>
</dbReference>
<feature type="compositionally biased region" description="Gly residues" evidence="1">
    <location>
        <begin position="20"/>
        <end position="29"/>
    </location>
</feature>
<feature type="compositionally biased region" description="Basic and acidic residues" evidence="1">
    <location>
        <begin position="37"/>
        <end position="51"/>
    </location>
</feature>
<evidence type="ECO:0000256" key="1">
    <source>
        <dbReference type="SAM" id="MobiDB-lite"/>
    </source>
</evidence>
<feature type="region of interest" description="Disordered" evidence="1">
    <location>
        <begin position="259"/>
        <end position="426"/>
    </location>
</feature>
<proteinExistence type="predicted"/>
<feature type="compositionally biased region" description="Basic and acidic residues" evidence="1">
    <location>
        <begin position="259"/>
        <end position="273"/>
    </location>
</feature>
<feature type="compositionally biased region" description="Basic residues" evidence="1">
    <location>
        <begin position="304"/>
        <end position="317"/>
    </location>
</feature>
<comment type="caution">
    <text evidence="2">The sequence shown here is derived from an EMBL/GenBank/DDBJ whole genome shotgun (WGS) entry which is preliminary data.</text>
</comment>
<accession>A0ABR3XV78</accession>
<dbReference type="EMBL" id="JAZHXJ010000038">
    <property type="protein sequence ID" value="KAL1879921.1"/>
    <property type="molecule type" value="Genomic_DNA"/>
</dbReference>
<reference evidence="2 3" key="1">
    <citation type="journal article" date="2024" name="Commun. Biol.">
        <title>Comparative genomic analysis of thermophilic fungi reveals convergent evolutionary adaptations and gene losses.</title>
        <authorList>
            <person name="Steindorff A.S."/>
            <person name="Aguilar-Pontes M.V."/>
            <person name="Robinson A.J."/>
            <person name="Andreopoulos B."/>
            <person name="LaButti K."/>
            <person name="Kuo A."/>
            <person name="Mondo S."/>
            <person name="Riley R."/>
            <person name="Otillar R."/>
            <person name="Haridas S."/>
            <person name="Lipzen A."/>
            <person name="Grimwood J."/>
            <person name="Schmutz J."/>
            <person name="Clum A."/>
            <person name="Reid I.D."/>
            <person name="Moisan M.C."/>
            <person name="Butler G."/>
            <person name="Nguyen T.T.M."/>
            <person name="Dewar K."/>
            <person name="Conant G."/>
            <person name="Drula E."/>
            <person name="Henrissat B."/>
            <person name="Hansel C."/>
            <person name="Singer S."/>
            <person name="Hutchinson M.I."/>
            <person name="de Vries R.P."/>
            <person name="Natvig D.O."/>
            <person name="Powell A.J."/>
            <person name="Tsang A."/>
            <person name="Grigoriev I.V."/>
        </authorList>
    </citation>
    <scope>NUCLEOTIDE SEQUENCE [LARGE SCALE GENOMIC DNA]</scope>
    <source>
        <strain evidence="2 3">ATCC 24622</strain>
    </source>
</reference>
<gene>
    <name evidence="2" type="ORF">VTK73DRAFT_6617</name>
</gene>
<dbReference type="Pfam" id="PF04004">
    <property type="entry name" value="Leo1"/>
    <property type="match status" value="1"/>
</dbReference>
<keyword evidence="3" id="KW-1185">Reference proteome</keyword>
<name>A0ABR3XV78_9PEZI</name>
<dbReference type="PANTHER" id="PTHR23146">
    <property type="entry name" value="LEO1 PROTEIN"/>
    <property type="match status" value="1"/>
</dbReference>
<organism evidence="2 3">
    <name type="scientific">Phialemonium thermophilum</name>
    <dbReference type="NCBI Taxonomy" id="223376"/>
    <lineage>
        <taxon>Eukaryota</taxon>
        <taxon>Fungi</taxon>
        <taxon>Dikarya</taxon>
        <taxon>Ascomycota</taxon>
        <taxon>Pezizomycotina</taxon>
        <taxon>Sordariomycetes</taxon>
        <taxon>Sordariomycetidae</taxon>
        <taxon>Cephalothecales</taxon>
        <taxon>Cephalothecaceae</taxon>
        <taxon>Phialemonium</taxon>
    </lineage>
</organism>
<protein>
    <recommendedName>
        <fullName evidence="4">RNA polymerase-associated protein LEO1</fullName>
    </recommendedName>
</protein>
<dbReference type="PANTHER" id="PTHR23146:SF0">
    <property type="entry name" value="RNA POLYMERASE-ASSOCIATED PROTEIN LEO1"/>
    <property type="match status" value="1"/>
</dbReference>
<dbReference type="InterPro" id="IPR007149">
    <property type="entry name" value="Leo1"/>
</dbReference>
<evidence type="ECO:0000313" key="2">
    <source>
        <dbReference type="EMBL" id="KAL1879921.1"/>
    </source>
</evidence>
<feature type="compositionally biased region" description="Acidic residues" evidence="1">
    <location>
        <begin position="52"/>
        <end position="65"/>
    </location>
</feature>
<feature type="compositionally biased region" description="Acidic residues" evidence="1">
    <location>
        <begin position="347"/>
        <end position="373"/>
    </location>
</feature>
<evidence type="ECO:0008006" key="4">
    <source>
        <dbReference type="Google" id="ProtNLM"/>
    </source>
</evidence>